<evidence type="ECO:0000256" key="2">
    <source>
        <dbReference type="ARBA" id="ARBA00022485"/>
    </source>
</evidence>
<dbReference type="PROSITE" id="PS00198">
    <property type="entry name" value="4FE4S_FER_1"/>
    <property type="match status" value="1"/>
</dbReference>
<protein>
    <submittedName>
        <fullName evidence="8">4Fe-4S dicluster domain-containing protein</fullName>
    </submittedName>
</protein>
<accession>A0ABV6YKD3</accession>
<dbReference type="Pfam" id="PF14697">
    <property type="entry name" value="Fer4_21"/>
    <property type="match status" value="1"/>
</dbReference>
<keyword evidence="6" id="KW-0411">Iron-sulfur</keyword>
<evidence type="ECO:0000256" key="3">
    <source>
        <dbReference type="ARBA" id="ARBA00022723"/>
    </source>
</evidence>
<dbReference type="PROSITE" id="PS51379">
    <property type="entry name" value="4FE4S_FER_2"/>
    <property type="match status" value="3"/>
</dbReference>
<evidence type="ECO:0000256" key="6">
    <source>
        <dbReference type="ARBA" id="ARBA00023014"/>
    </source>
</evidence>
<feature type="domain" description="4Fe-4S ferredoxin-type" evidence="7">
    <location>
        <begin position="88"/>
        <end position="108"/>
    </location>
</feature>
<gene>
    <name evidence="8" type="ORF">ACFL6M_04275</name>
</gene>
<sequence>MACAFQRDKEYSRYRSVIKLMKEEALGIDCPVTCITCCRCVKSCPEDALSLTSKGLIKLDSEKCTGCRTCERVCPVGVIEFDEAPLFCTNCGKCVKACNLRALSLAECADLPVPPAEKDVESLTPVAKRYRWVLGRATELPWVKEEDVRVYR</sequence>
<proteinExistence type="predicted"/>
<dbReference type="PANTHER" id="PTHR42859">
    <property type="entry name" value="OXIDOREDUCTASE"/>
    <property type="match status" value="1"/>
</dbReference>
<keyword evidence="2" id="KW-0004">4Fe-4S</keyword>
<dbReference type="PANTHER" id="PTHR42859:SF10">
    <property type="entry name" value="DIMETHYLSULFOXIDE REDUCTASE CHAIN B"/>
    <property type="match status" value="1"/>
</dbReference>
<evidence type="ECO:0000256" key="1">
    <source>
        <dbReference type="ARBA" id="ARBA00022448"/>
    </source>
</evidence>
<keyword evidence="9" id="KW-1185">Reference proteome</keyword>
<keyword evidence="5" id="KW-0408">Iron</keyword>
<keyword evidence="4" id="KW-0249">Electron transport</keyword>
<dbReference type="InterPro" id="IPR050294">
    <property type="entry name" value="RnfB_subfamily"/>
</dbReference>
<dbReference type="InterPro" id="IPR017896">
    <property type="entry name" value="4Fe4S_Fe-S-bd"/>
</dbReference>
<comment type="caution">
    <text evidence="8">The sequence shown here is derived from an EMBL/GenBank/DDBJ whole genome shotgun (WGS) entry which is preliminary data.</text>
</comment>
<dbReference type="Proteomes" id="UP001593833">
    <property type="component" value="Unassembled WGS sequence"/>
</dbReference>
<dbReference type="Pfam" id="PF12800">
    <property type="entry name" value="Fer4_4"/>
    <property type="match status" value="1"/>
</dbReference>
<evidence type="ECO:0000259" key="7">
    <source>
        <dbReference type="PROSITE" id="PS51379"/>
    </source>
</evidence>
<dbReference type="InterPro" id="IPR017900">
    <property type="entry name" value="4Fe4S_Fe_S_CS"/>
</dbReference>
<dbReference type="SUPFAM" id="SSF54862">
    <property type="entry name" value="4Fe-4S ferredoxins"/>
    <property type="match status" value="1"/>
</dbReference>
<keyword evidence="1" id="KW-0813">Transport</keyword>
<name>A0ABV6YKD3_UNCEI</name>
<organism evidence="8 9">
    <name type="scientific">Eiseniibacteriota bacterium</name>
    <dbReference type="NCBI Taxonomy" id="2212470"/>
    <lineage>
        <taxon>Bacteria</taxon>
        <taxon>Candidatus Eiseniibacteriota</taxon>
    </lineage>
</organism>
<evidence type="ECO:0000313" key="9">
    <source>
        <dbReference type="Proteomes" id="UP001593833"/>
    </source>
</evidence>
<evidence type="ECO:0000256" key="5">
    <source>
        <dbReference type="ARBA" id="ARBA00023004"/>
    </source>
</evidence>
<dbReference type="EMBL" id="JBHPKH010000040">
    <property type="protein sequence ID" value="MFC1572796.1"/>
    <property type="molecule type" value="Genomic_DNA"/>
</dbReference>
<evidence type="ECO:0000256" key="4">
    <source>
        <dbReference type="ARBA" id="ARBA00022982"/>
    </source>
</evidence>
<feature type="domain" description="4Fe-4S ferredoxin-type" evidence="7">
    <location>
        <begin position="55"/>
        <end position="84"/>
    </location>
</feature>
<keyword evidence="3" id="KW-0479">Metal-binding</keyword>
<evidence type="ECO:0000313" key="8">
    <source>
        <dbReference type="EMBL" id="MFC1572796.1"/>
    </source>
</evidence>
<reference evidence="8 9" key="1">
    <citation type="submission" date="2024-09" db="EMBL/GenBank/DDBJ databases">
        <authorList>
            <person name="D'Angelo T."/>
        </authorList>
    </citation>
    <scope>NUCLEOTIDE SEQUENCE [LARGE SCALE GENOMIC DNA]</scope>
    <source>
        <strain evidence="8">SAG AM-320-E07</strain>
    </source>
</reference>
<feature type="domain" description="4Fe-4S ferredoxin-type" evidence="7">
    <location>
        <begin position="24"/>
        <end position="54"/>
    </location>
</feature>
<dbReference type="Gene3D" id="3.30.70.20">
    <property type="match status" value="1"/>
</dbReference>